<name>A0ABQ7QWX5_PLUXY</name>
<dbReference type="PANTHER" id="PTHR11915">
    <property type="entry name" value="SPECTRIN/FILAMIN RELATED CYTOSKELETAL PROTEIN"/>
    <property type="match status" value="1"/>
</dbReference>
<sequence length="379" mass="42159">MESSYVDEREDVQKKTFAKWINSQLVKNNKPLVQDLFEDLRDGEVLLSLLEILTAQQYKRERGRMRVHQLHNVSTALEALREQGVRLVNIAAPDVLDCNHKLILGLVWSIIVHWQVSPALCEARGSGLERALLAWCRRNTANYPGVNITNFTSSWSDGLALAAILHRWRPALVDFEALARDAVADRLHTVFTLAEEHLGIHRLLDVEDVNTETPDKKSIMMYVLCLYQALPEHELPASPRTTEQAPSRPLSTATAASGELGGYGLALEEVLTWLLDAEETLAAAPAVADRLDEVKQAFHDHERFLVTLSQQQSGVGAALDAGSALLAGGALAADEAGEVRLQLRLLAARWDALRTAALQRQRDLQAALHRLQNENRDKF</sequence>
<dbReference type="Gene3D" id="1.10.418.10">
    <property type="entry name" value="Calponin-like domain"/>
    <property type="match status" value="2"/>
</dbReference>
<dbReference type="InterPro" id="IPR036872">
    <property type="entry name" value="CH_dom_sf"/>
</dbReference>
<dbReference type="InterPro" id="IPR001715">
    <property type="entry name" value="CH_dom"/>
</dbReference>
<evidence type="ECO:0000256" key="1">
    <source>
        <dbReference type="ARBA" id="ARBA00022737"/>
    </source>
</evidence>
<feature type="domain" description="Calponin-homology (CH)" evidence="3">
    <location>
        <begin position="126"/>
        <end position="231"/>
    </location>
</feature>
<dbReference type="InterPro" id="IPR001589">
    <property type="entry name" value="Actinin_actin-bd_CS"/>
</dbReference>
<dbReference type="PROSITE" id="PS50021">
    <property type="entry name" value="CH"/>
    <property type="match status" value="2"/>
</dbReference>
<dbReference type="SMART" id="SM00033">
    <property type="entry name" value="CH"/>
    <property type="match status" value="2"/>
</dbReference>
<dbReference type="Proteomes" id="UP000823941">
    <property type="component" value="Chromosome 7"/>
</dbReference>
<feature type="non-terminal residue" evidence="4">
    <location>
        <position position="379"/>
    </location>
</feature>
<dbReference type="SUPFAM" id="SSF47576">
    <property type="entry name" value="Calponin-homology domain, CH-domain"/>
    <property type="match status" value="1"/>
</dbReference>
<dbReference type="SUPFAM" id="SSF46966">
    <property type="entry name" value="Spectrin repeat"/>
    <property type="match status" value="1"/>
</dbReference>
<proteinExistence type="predicted"/>
<dbReference type="InterPro" id="IPR018159">
    <property type="entry name" value="Spectrin/alpha-actinin"/>
</dbReference>
<protein>
    <recommendedName>
        <fullName evidence="3">Calponin-homology (CH) domain-containing protein</fullName>
    </recommendedName>
</protein>
<accession>A0ABQ7QWX5</accession>
<dbReference type="PROSITE" id="PS00020">
    <property type="entry name" value="ACTININ_2"/>
    <property type="match status" value="1"/>
</dbReference>
<evidence type="ECO:0000313" key="5">
    <source>
        <dbReference type="Proteomes" id="UP000823941"/>
    </source>
</evidence>
<dbReference type="Gene3D" id="1.20.58.60">
    <property type="match status" value="1"/>
</dbReference>
<keyword evidence="1" id="KW-0677">Repeat</keyword>
<dbReference type="Pfam" id="PF00307">
    <property type="entry name" value="CH"/>
    <property type="match status" value="2"/>
</dbReference>
<evidence type="ECO:0000256" key="2">
    <source>
        <dbReference type="ARBA" id="ARBA00023203"/>
    </source>
</evidence>
<keyword evidence="2" id="KW-0009">Actin-binding</keyword>
<dbReference type="InterPro" id="IPR002017">
    <property type="entry name" value="Spectrin_repeat"/>
</dbReference>
<comment type="caution">
    <text evidence="4">The sequence shown here is derived from an EMBL/GenBank/DDBJ whole genome shotgun (WGS) entry which is preliminary data.</text>
</comment>
<dbReference type="EMBL" id="JAHIBW010000007">
    <property type="protein sequence ID" value="KAG7309516.1"/>
    <property type="molecule type" value="Genomic_DNA"/>
</dbReference>
<dbReference type="SMART" id="SM00150">
    <property type="entry name" value="SPEC"/>
    <property type="match status" value="1"/>
</dbReference>
<reference evidence="4 5" key="1">
    <citation type="submission" date="2021-06" db="EMBL/GenBank/DDBJ databases">
        <title>A haploid diamondback moth (Plutella xylostella L.) genome assembly resolves 31 chromosomes and identifies a diamide resistance mutation.</title>
        <authorList>
            <person name="Ward C.M."/>
            <person name="Perry K.D."/>
            <person name="Baker G."/>
            <person name="Powis K."/>
            <person name="Heckel D.G."/>
            <person name="Baxter S.W."/>
        </authorList>
    </citation>
    <scope>NUCLEOTIDE SEQUENCE [LARGE SCALE GENOMIC DNA]</scope>
    <source>
        <strain evidence="4 5">LV</strain>
        <tissue evidence="4">Single pupa</tissue>
    </source>
</reference>
<keyword evidence="5" id="KW-1185">Reference proteome</keyword>
<organism evidence="4 5">
    <name type="scientific">Plutella xylostella</name>
    <name type="common">Diamondback moth</name>
    <name type="synonym">Plutella maculipennis</name>
    <dbReference type="NCBI Taxonomy" id="51655"/>
    <lineage>
        <taxon>Eukaryota</taxon>
        <taxon>Metazoa</taxon>
        <taxon>Ecdysozoa</taxon>
        <taxon>Arthropoda</taxon>
        <taxon>Hexapoda</taxon>
        <taxon>Insecta</taxon>
        <taxon>Pterygota</taxon>
        <taxon>Neoptera</taxon>
        <taxon>Endopterygota</taxon>
        <taxon>Lepidoptera</taxon>
        <taxon>Glossata</taxon>
        <taxon>Ditrysia</taxon>
        <taxon>Yponomeutoidea</taxon>
        <taxon>Plutellidae</taxon>
        <taxon>Plutella</taxon>
    </lineage>
</organism>
<feature type="domain" description="Calponin-homology (CH)" evidence="3">
    <location>
        <begin position="11"/>
        <end position="115"/>
    </location>
</feature>
<evidence type="ECO:0000313" key="4">
    <source>
        <dbReference type="EMBL" id="KAG7309516.1"/>
    </source>
</evidence>
<dbReference type="Pfam" id="PF00435">
    <property type="entry name" value="Spectrin"/>
    <property type="match status" value="1"/>
</dbReference>
<evidence type="ECO:0000259" key="3">
    <source>
        <dbReference type="PROSITE" id="PS50021"/>
    </source>
</evidence>
<gene>
    <name evidence="4" type="ORF">JYU34_005490</name>
</gene>